<dbReference type="AlphaFoldDB" id="A0A8S1RZT0"/>
<keyword evidence="2" id="KW-1185">Reference proteome</keyword>
<reference evidence="1" key="1">
    <citation type="submission" date="2021-01" db="EMBL/GenBank/DDBJ databases">
        <authorList>
            <consortium name="Genoscope - CEA"/>
            <person name="William W."/>
        </authorList>
    </citation>
    <scope>NUCLEOTIDE SEQUENCE</scope>
</reference>
<dbReference type="OrthoDB" id="293577at2759"/>
<sequence>MIKSRLLQRSSSKLTQSQTSLMNQSMTLINSIRKQSSNFSLDKQTEENGTSKLMKRITQKQTHRSIDDISRLLPLNDNLINVYNDFEDNFKVIRESNKVKQEIPQTIKQEIVQINNFNILKTADGLSLCDLYPEKLNRIQIYRFKFYYFRARIKNKLSPLQIHFTFPNISQNQIYKVFLSTSVEFPTKFNCEQSTSSRSIKIKTKSGTKLFYEDYIFMTLYAESDFIISIHLVFGEFHNMNLNEKQQEPQRYFKYWDDKQSLSPKKDKILQNLDQSRYKSTHKLKEFLKGAEVSAKKMISVVQKGKQIIKEKQEERCIKMLVKSQIQEFRKVEKSILQQKLEKHIQCEYWEQIISLLKICRQAYTILQERKRILRIQAKAKLIVLRIKTKLFIEVQQFGHNPFERCNNKSLLLLKTIAIHLQELSKSRAQKIATDFLKKTLIFQTTLIVHNKMVSKVRMIIKAFKAKRFQKRAFKDRFWRLIKNYFGQNNDTQLFTTSSVKAIQIDKPIMSKVIEQYINKRKLQWSQQYKENNSSDSKEYHRPEIQIFQLPNDLEFQQIMKDYYILKKIN</sequence>
<proteinExistence type="predicted"/>
<protein>
    <submittedName>
        <fullName evidence="1">Uncharacterized protein</fullName>
    </submittedName>
</protein>
<dbReference type="Proteomes" id="UP000689195">
    <property type="component" value="Unassembled WGS sequence"/>
</dbReference>
<organism evidence="1 2">
    <name type="scientific">Paramecium pentaurelia</name>
    <dbReference type="NCBI Taxonomy" id="43138"/>
    <lineage>
        <taxon>Eukaryota</taxon>
        <taxon>Sar</taxon>
        <taxon>Alveolata</taxon>
        <taxon>Ciliophora</taxon>
        <taxon>Intramacronucleata</taxon>
        <taxon>Oligohymenophorea</taxon>
        <taxon>Peniculida</taxon>
        <taxon>Parameciidae</taxon>
        <taxon>Paramecium</taxon>
    </lineage>
</organism>
<gene>
    <name evidence="1" type="ORF">PPENT_87.1.T0010389</name>
</gene>
<evidence type="ECO:0000313" key="1">
    <source>
        <dbReference type="EMBL" id="CAD8131994.1"/>
    </source>
</evidence>
<evidence type="ECO:0000313" key="2">
    <source>
        <dbReference type="Proteomes" id="UP000689195"/>
    </source>
</evidence>
<name>A0A8S1RZT0_9CILI</name>
<dbReference type="EMBL" id="CAJJDO010000001">
    <property type="protein sequence ID" value="CAD8131994.1"/>
    <property type="molecule type" value="Genomic_DNA"/>
</dbReference>
<comment type="caution">
    <text evidence="1">The sequence shown here is derived from an EMBL/GenBank/DDBJ whole genome shotgun (WGS) entry which is preliminary data.</text>
</comment>
<accession>A0A8S1RZT0</accession>